<dbReference type="SUPFAM" id="SSF56436">
    <property type="entry name" value="C-type lectin-like"/>
    <property type="match status" value="1"/>
</dbReference>
<dbReference type="InterPro" id="IPR001304">
    <property type="entry name" value="C-type_lectin-like"/>
</dbReference>
<organism evidence="4 5">
    <name type="scientific">Hippocampus comes</name>
    <name type="common">Tiger tail seahorse</name>
    <dbReference type="NCBI Taxonomy" id="109280"/>
    <lineage>
        <taxon>Eukaryota</taxon>
        <taxon>Metazoa</taxon>
        <taxon>Chordata</taxon>
        <taxon>Craniata</taxon>
        <taxon>Vertebrata</taxon>
        <taxon>Euteleostomi</taxon>
        <taxon>Actinopterygii</taxon>
        <taxon>Neopterygii</taxon>
        <taxon>Teleostei</taxon>
        <taxon>Neoteleostei</taxon>
        <taxon>Acanthomorphata</taxon>
        <taxon>Syngnathiaria</taxon>
        <taxon>Syngnathiformes</taxon>
        <taxon>Syngnathoidei</taxon>
        <taxon>Syngnathidae</taxon>
        <taxon>Hippocampus</taxon>
    </lineage>
</organism>
<dbReference type="InterPro" id="IPR016186">
    <property type="entry name" value="C-type_lectin-like/link_sf"/>
</dbReference>
<dbReference type="RefSeq" id="XP_019746316.1">
    <property type="nucleotide sequence ID" value="XM_019890757.1"/>
</dbReference>
<dbReference type="OrthoDB" id="441660at2759"/>
<evidence type="ECO:0000259" key="3">
    <source>
        <dbReference type="PROSITE" id="PS50041"/>
    </source>
</evidence>
<dbReference type="InterPro" id="IPR016187">
    <property type="entry name" value="CTDL_fold"/>
</dbReference>
<dbReference type="GeneID" id="109528334"/>
<evidence type="ECO:0000256" key="2">
    <source>
        <dbReference type="SAM" id="SignalP"/>
    </source>
</evidence>
<dbReference type="InterPro" id="IPR018378">
    <property type="entry name" value="C-type_lectin_CS"/>
</dbReference>
<evidence type="ECO:0000313" key="5">
    <source>
        <dbReference type="Proteomes" id="UP000264820"/>
    </source>
</evidence>
<keyword evidence="5" id="KW-1185">Reference proteome</keyword>
<dbReference type="GeneTree" id="ENSGT00940000172517"/>
<dbReference type="PROSITE" id="PS00615">
    <property type="entry name" value="C_TYPE_LECTIN_1"/>
    <property type="match status" value="1"/>
</dbReference>
<keyword evidence="1" id="KW-1015">Disulfide bond</keyword>
<feature type="domain" description="C-type lectin" evidence="3">
    <location>
        <begin position="39"/>
        <end position="158"/>
    </location>
</feature>
<dbReference type="Ensembl" id="ENSHCOT00000008638.1">
    <property type="protein sequence ID" value="ENSHCOP00000003489.1"/>
    <property type="gene ID" value="ENSHCOG00000004840.1"/>
</dbReference>
<dbReference type="OMA" id="RCINDAP"/>
<dbReference type="Gene3D" id="3.10.100.10">
    <property type="entry name" value="Mannose-Binding Protein A, subunit A"/>
    <property type="match status" value="1"/>
</dbReference>
<proteinExistence type="predicted"/>
<dbReference type="AlphaFoldDB" id="A0A3Q3D5S6"/>
<feature type="signal peptide" evidence="2">
    <location>
        <begin position="1"/>
        <end position="23"/>
    </location>
</feature>
<reference evidence="4" key="1">
    <citation type="submission" date="2025-08" db="UniProtKB">
        <authorList>
            <consortium name="Ensembl"/>
        </authorList>
    </citation>
    <scope>IDENTIFICATION</scope>
</reference>
<dbReference type="Proteomes" id="UP000264820">
    <property type="component" value="Unplaced"/>
</dbReference>
<dbReference type="PANTHER" id="PTHR22803">
    <property type="entry name" value="MANNOSE, PHOSPHOLIPASE, LECTIN RECEPTOR RELATED"/>
    <property type="match status" value="1"/>
</dbReference>
<evidence type="ECO:0000313" key="4">
    <source>
        <dbReference type="Ensembl" id="ENSHCOP00000003489.1"/>
    </source>
</evidence>
<dbReference type="SMART" id="SM00034">
    <property type="entry name" value="CLECT"/>
    <property type="match status" value="1"/>
</dbReference>
<dbReference type="PROSITE" id="PS50041">
    <property type="entry name" value="C_TYPE_LECTIN_2"/>
    <property type="match status" value="1"/>
</dbReference>
<sequence>MAFALRSLLLLCGISGLLTGVWSDETVTVPCCPDGWVRLQDRCFIYINNPLSFSAAEAACQNAGGNLASIRDSVENALCYQLVLDANNNAIVDTWIGLNDGVEEGRFVRNDGSVSKFLNFRGPIQPDNFMGNEDCAEIDTEGQWNDETCSDTQDYLCSINLW</sequence>
<dbReference type="KEGG" id="hcq:109528334"/>
<accession>A0A3Q3D5S6</accession>
<feature type="chain" id="PRO_5018619032" evidence="2">
    <location>
        <begin position="24"/>
        <end position="162"/>
    </location>
</feature>
<evidence type="ECO:0000256" key="1">
    <source>
        <dbReference type="ARBA" id="ARBA00023157"/>
    </source>
</evidence>
<dbReference type="Pfam" id="PF00059">
    <property type="entry name" value="Lectin_C"/>
    <property type="match status" value="1"/>
</dbReference>
<protein>
    <submittedName>
        <fullName evidence="4">Galactose-specific lectin nattectin-like</fullName>
    </submittedName>
</protein>
<dbReference type="InterPro" id="IPR050111">
    <property type="entry name" value="C-type_lectin/snaclec_domain"/>
</dbReference>
<reference evidence="4" key="2">
    <citation type="submission" date="2025-09" db="UniProtKB">
        <authorList>
            <consortium name="Ensembl"/>
        </authorList>
    </citation>
    <scope>IDENTIFICATION</scope>
</reference>
<keyword evidence="2" id="KW-0732">Signal</keyword>
<name>A0A3Q3D5S6_HIPCM</name>